<gene>
    <name evidence="1" type="ORF">J9253_14130</name>
</gene>
<organism evidence="1 2">
    <name type="scientific">Thiothrix litoralis</name>
    <dbReference type="NCBI Taxonomy" id="2891210"/>
    <lineage>
        <taxon>Bacteria</taxon>
        <taxon>Pseudomonadati</taxon>
        <taxon>Pseudomonadota</taxon>
        <taxon>Gammaproteobacteria</taxon>
        <taxon>Thiotrichales</taxon>
        <taxon>Thiotrichaceae</taxon>
        <taxon>Thiothrix</taxon>
    </lineage>
</organism>
<sequence length="72" mass="8226">MFGKRSPKPAQNLDLMQEIAPAPLKTAAARRFMEFCQQDLPTHHKADGFDPKVYMDAVKLVISRLEATRHME</sequence>
<reference evidence="1 2" key="1">
    <citation type="submission" date="2021-04" db="EMBL/GenBank/DDBJ databases">
        <title>Genomics, taxonomy and metabolism of representatives of sulfur bacteria of the genus Thiothrix: Thiothrix fructosivorans QT, Thiothrix unzii A1T and three new species, Thiothrix subterranea sp. nov., Thiothrix litoralis sp. nov. and 'Candidatus Thiothrix anitrata' sp. nov.</title>
        <authorList>
            <person name="Ravin N.V."/>
            <person name="Smolyakov D."/>
            <person name="Rudenko T.S."/>
            <person name="Mardanov A.V."/>
            <person name="Beletsky A.V."/>
            <person name="Markov N.D."/>
            <person name="Fomenkov A.I."/>
            <person name="Roberts R.J."/>
            <person name="Karnachuk O.V."/>
            <person name="Novikov A."/>
            <person name="Grabovich M.Y."/>
        </authorList>
    </citation>
    <scope>NUCLEOTIDE SEQUENCE [LARGE SCALE GENOMIC DNA]</scope>
    <source>
        <strain evidence="1 2">AS</strain>
    </source>
</reference>
<protein>
    <submittedName>
        <fullName evidence="1">Uncharacterized protein</fullName>
    </submittedName>
</protein>
<keyword evidence="2" id="KW-1185">Reference proteome</keyword>
<accession>A0ABX7WW24</accession>
<evidence type="ECO:0000313" key="1">
    <source>
        <dbReference type="EMBL" id="QTR45135.1"/>
    </source>
</evidence>
<proteinExistence type="predicted"/>
<dbReference type="RefSeq" id="WP_210221563.1">
    <property type="nucleotide sequence ID" value="NZ_CP072801.1"/>
</dbReference>
<name>A0ABX7WW24_9GAMM</name>
<dbReference type="Proteomes" id="UP000672039">
    <property type="component" value="Chromosome"/>
</dbReference>
<dbReference type="EMBL" id="CP072801">
    <property type="protein sequence ID" value="QTR45135.1"/>
    <property type="molecule type" value="Genomic_DNA"/>
</dbReference>
<evidence type="ECO:0000313" key="2">
    <source>
        <dbReference type="Proteomes" id="UP000672039"/>
    </source>
</evidence>